<evidence type="ECO:0000313" key="2">
    <source>
        <dbReference type="Proteomes" id="UP000009134"/>
    </source>
</evidence>
<dbReference type="STRING" id="279238.Saro_3210"/>
<gene>
    <name evidence="1" type="ordered locus">Saro_3210</name>
</gene>
<organism evidence="1 2">
    <name type="scientific">Novosphingobium aromaticivorans (strain ATCC 700278 / DSM 12444 / CCUG 56034 / CIP 105152 / NBRC 16084 / F199)</name>
    <dbReference type="NCBI Taxonomy" id="279238"/>
    <lineage>
        <taxon>Bacteria</taxon>
        <taxon>Pseudomonadati</taxon>
        <taxon>Pseudomonadota</taxon>
        <taxon>Alphaproteobacteria</taxon>
        <taxon>Sphingomonadales</taxon>
        <taxon>Sphingomonadaceae</taxon>
        <taxon>Novosphingobium</taxon>
    </lineage>
</organism>
<evidence type="ECO:0000313" key="1">
    <source>
        <dbReference type="EMBL" id="ABD27645.1"/>
    </source>
</evidence>
<dbReference type="KEGG" id="nar:Saro_3210"/>
<proteinExistence type="predicted"/>
<reference evidence="2" key="1">
    <citation type="submission" date="2006-01" db="EMBL/GenBank/DDBJ databases">
        <title>Complete sequence of Novosphingobium aromaticivorans DSM 12444.</title>
        <authorList>
            <consortium name="US DOE Joint Genome Institute"/>
            <person name="Copeland A."/>
            <person name="Lucas S."/>
            <person name="Lapidus A."/>
            <person name="Barry K."/>
            <person name="Detter J.C."/>
            <person name="Glavina T."/>
            <person name="Hammon N."/>
            <person name="Israni S."/>
            <person name="Pitluck S."/>
            <person name="Chain P."/>
            <person name="Malfatti S."/>
            <person name="Shin M."/>
            <person name="Vergez L."/>
            <person name="Schmutz J."/>
            <person name="Larimer F."/>
            <person name="Land M."/>
            <person name="Kyrpides N."/>
            <person name="Ivanova N."/>
            <person name="Fredrickson J."/>
            <person name="Balkwill D."/>
            <person name="Romine M.F."/>
            <person name="Richardson P."/>
        </authorList>
    </citation>
    <scope>NUCLEOTIDE SEQUENCE [LARGE SCALE GENOMIC DNA]</scope>
    <source>
        <strain evidence="2">ATCC 700278 / DSM 12444 / CCUG 56034 / CIP 105152 / NBRC 16084 / F199</strain>
    </source>
</reference>
<name>Q2G3C8_NOVAD</name>
<protein>
    <submittedName>
        <fullName evidence="1">Uncharacterized protein</fullName>
    </submittedName>
</protein>
<dbReference type="EMBL" id="CP000248">
    <property type="protein sequence ID" value="ABD27645.1"/>
    <property type="molecule type" value="Genomic_DNA"/>
</dbReference>
<keyword evidence="2" id="KW-1185">Reference proteome</keyword>
<dbReference type="HOGENOM" id="CLU_1990346_0_0_5"/>
<dbReference type="Proteomes" id="UP000009134">
    <property type="component" value="Chromosome"/>
</dbReference>
<accession>Q2G3C8</accession>
<dbReference type="AlphaFoldDB" id="Q2G3C8"/>
<sequence length="125" mass="13071">MPALVSALLCRCLLFATLGVGSLNGGCHCGGIVGCIASGVGFGVSRRRSVGFGSGQRSRCCRWFDRRQFVGRHFNGIFGCGFGSVVRASAGGKPERCCGDDREACVLLHRIPSLGLLVRPACAPP</sequence>